<dbReference type="OrthoDB" id="5835829at2759"/>
<gene>
    <name evidence="5" type="ORF">HERILL_LOCUS1540</name>
</gene>
<feature type="signal peptide" evidence="4">
    <location>
        <begin position="1"/>
        <end position="22"/>
    </location>
</feature>
<keyword evidence="6" id="KW-1185">Reference proteome</keyword>
<dbReference type="Proteomes" id="UP000594454">
    <property type="component" value="Chromosome 1"/>
</dbReference>
<dbReference type="PANTHER" id="PTHR48043">
    <property type="entry name" value="EG:EG0003.4 PROTEIN-RELATED"/>
    <property type="match status" value="1"/>
</dbReference>
<evidence type="ECO:0008006" key="7">
    <source>
        <dbReference type="Google" id="ProtNLM"/>
    </source>
</evidence>
<evidence type="ECO:0000313" key="6">
    <source>
        <dbReference type="Proteomes" id="UP000594454"/>
    </source>
</evidence>
<protein>
    <recommendedName>
        <fullName evidence="7">UDP-glycosyltransferase</fullName>
    </recommendedName>
</protein>
<keyword evidence="3" id="KW-0808">Transferase</keyword>
<evidence type="ECO:0000256" key="3">
    <source>
        <dbReference type="ARBA" id="ARBA00022679"/>
    </source>
</evidence>
<evidence type="ECO:0000256" key="4">
    <source>
        <dbReference type="SAM" id="SignalP"/>
    </source>
</evidence>
<evidence type="ECO:0000313" key="5">
    <source>
        <dbReference type="EMBL" id="CAD7078261.1"/>
    </source>
</evidence>
<reference evidence="5 6" key="1">
    <citation type="submission" date="2020-11" db="EMBL/GenBank/DDBJ databases">
        <authorList>
            <person name="Wallbank WR R."/>
            <person name="Pardo Diaz C."/>
            <person name="Kozak K."/>
            <person name="Martin S."/>
            <person name="Jiggins C."/>
            <person name="Moest M."/>
            <person name="Warren A I."/>
            <person name="Generalovic N T."/>
            <person name="Byers J.R.P. K."/>
            <person name="Montejo-Kovacevich G."/>
            <person name="Yen C E."/>
        </authorList>
    </citation>
    <scope>NUCLEOTIDE SEQUENCE [LARGE SCALE GENOMIC DNA]</scope>
</reference>
<dbReference type="SUPFAM" id="SSF53756">
    <property type="entry name" value="UDP-Glycosyltransferase/glycogen phosphorylase"/>
    <property type="match status" value="1"/>
</dbReference>
<dbReference type="Pfam" id="PF00201">
    <property type="entry name" value="UDPGT"/>
    <property type="match status" value="1"/>
</dbReference>
<dbReference type="InterPro" id="IPR050271">
    <property type="entry name" value="UDP-glycosyltransferase"/>
</dbReference>
<dbReference type="CDD" id="cd03784">
    <property type="entry name" value="GT1_Gtf-like"/>
    <property type="match status" value="1"/>
</dbReference>
<dbReference type="EMBL" id="LR899009">
    <property type="protein sequence ID" value="CAD7078261.1"/>
    <property type="molecule type" value="Genomic_DNA"/>
</dbReference>
<keyword evidence="2" id="KW-0328">Glycosyltransferase</keyword>
<comment type="similarity">
    <text evidence="1">Belongs to the UDP-glycosyltransferase family.</text>
</comment>
<keyword evidence="4" id="KW-0732">Signal</keyword>
<organism evidence="5 6">
    <name type="scientific">Hermetia illucens</name>
    <name type="common">Black soldier fly</name>
    <dbReference type="NCBI Taxonomy" id="343691"/>
    <lineage>
        <taxon>Eukaryota</taxon>
        <taxon>Metazoa</taxon>
        <taxon>Ecdysozoa</taxon>
        <taxon>Arthropoda</taxon>
        <taxon>Hexapoda</taxon>
        <taxon>Insecta</taxon>
        <taxon>Pterygota</taxon>
        <taxon>Neoptera</taxon>
        <taxon>Endopterygota</taxon>
        <taxon>Diptera</taxon>
        <taxon>Brachycera</taxon>
        <taxon>Stratiomyomorpha</taxon>
        <taxon>Stratiomyidae</taxon>
        <taxon>Hermetiinae</taxon>
        <taxon>Hermetia</taxon>
    </lineage>
</organism>
<accession>A0A7R8YM62</accession>
<dbReference type="AlphaFoldDB" id="A0A7R8YM62"/>
<dbReference type="FunCoup" id="A0A7R8YM62">
    <property type="interactions" value="195"/>
</dbReference>
<evidence type="ECO:0000256" key="1">
    <source>
        <dbReference type="ARBA" id="ARBA00009995"/>
    </source>
</evidence>
<name>A0A7R8YM62_HERIL</name>
<feature type="chain" id="PRO_5030856505" description="UDP-glycosyltransferase" evidence="4">
    <location>
        <begin position="23"/>
        <end position="547"/>
    </location>
</feature>
<sequence length="547" mass="61670">MLRVSILTILAVLSVSFTVSHSARILGLFTSHSKSHLIVHMNTIRPMIERGHDVTIVTTIPVKEPNLKFRHIKLKQPDMDRSGIAQDTKGLFKTMQLMMKVSTNLLHLTNLTINDPEMQKLMREESFDLVVMGYFFNDFLIGVAGHFKCPLIINWMGSPTQHLGKLVGNPPEISYVPSLLSGLQQPMGFFDRVISYVFSAVELGLFSYVNYRMDQYYSYNFPPDKYPSYEDMKKNVSLLFVNTYLSQGYIQPNVPTIIQIGGIQIKPKPDPLPQDIKEFIDSAAETGVIYFCLGSNIGADFLTPDFINIIFKVLSGVKQNVIWKWDKDELPGESPNILYKKWLPQDDILAHPNLKLFITHAGGGGVAEAQYHGVPMVAIPFFADQFSNANKLQKAGHGIVVDKGTLTEDLFRKAVLEVLENTTYTDSVKTFSRIFRDRPLSARDTAAYWMEYVLRHKGAKHLQSPAIHMNAIQYYGLDVIAFLIGVAYVVCKESVAHTIPDGEEKALIRRIDNTVLQNITRRSDLPTNAERVMQAICGTREKVSAFT</sequence>
<proteinExistence type="inferred from homology"/>
<dbReference type="PANTHER" id="PTHR48043:SF159">
    <property type="entry name" value="EG:EG0003.4 PROTEIN-RELATED"/>
    <property type="match status" value="1"/>
</dbReference>
<dbReference type="InterPro" id="IPR002213">
    <property type="entry name" value="UDP_glucos_trans"/>
</dbReference>
<dbReference type="GO" id="GO:0008194">
    <property type="term" value="F:UDP-glycosyltransferase activity"/>
    <property type="evidence" value="ECO:0007669"/>
    <property type="project" value="InterPro"/>
</dbReference>
<dbReference type="FunFam" id="3.40.50.2000:FF:000050">
    <property type="entry name" value="UDP-glucuronosyltransferase"/>
    <property type="match status" value="1"/>
</dbReference>
<dbReference type="Gene3D" id="3.40.50.2000">
    <property type="entry name" value="Glycogen Phosphorylase B"/>
    <property type="match status" value="2"/>
</dbReference>
<evidence type="ECO:0000256" key="2">
    <source>
        <dbReference type="ARBA" id="ARBA00022676"/>
    </source>
</evidence>
<dbReference type="InParanoid" id="A0A7R8YM62"/>